<proteinExistence type="predicted"/>
<comment type="caution">
    <text evidence="2">The sequence shown here is derived from an EMBL/GenBank/DDBJ whole genome shotgun (WGS) entry which is preliminary data.</text>
</comment>
<evidence type="ECO:0000256" key="1">
    <source>
        <dbReference type="SAM" id="MobiDB-lite"/>
    </source>
</evidence>
<reference evidence="2 3" key="1">
    <citation type="journal article" date="2021" name="BMC Genomics">
        <title>Datura genome reveals duplications of psychoactive alkaloid biosynthetic genes and high mutation rate following tissue culture.</title>
        <authorList>
            <person name="Rajewski A."/>
            <person name="Carter-House D."/>
            <person name="Stajich J."/>
            <person name="Litt A."/>
        </authorList>
    </citation>
    <scope>NUCLEOTIDE SEQUENCE [LARGE SCALE GENOMIC DNA]</scope>
    <source>
        <strain evidence="2">AR-01</strain>
    </source>
</reference>
<feature type="compositionally biased region" description="Low complexity" evidence="1">
    <location>
        <begin position="1"/>
        <end position="15"/>
    </location>
</feature>
<protein>
    <submittedName>
        <fullName evidence="2">Uncharacterized protein</fullName>
    </submittedName>
</protein>
<gene>
    <name evidence="2" type="ORF">HAX54_016317</name>
</gene>
<feature type="region of interest" description="Disordered" evidence="1">
    <location>
        <begin position="1"/>
        <end position="55"/>
    </location>
</feature>
<accession>A0ABS8UKX3</accession>
<keyword evidence="3" id="KW-1185">Reference proteome</keyword>
<dbReference type="EMBL" id="JACEIK010002052">
    <property type="protein sequence ID" value="MCD9558739.1"/>
    <property type="molecule type" value="Genomic_DNA"/>
</dbReference>
<sequence length="134" mass="15654">MAQKVSKGKGVASSSHGRTRSIMSQEAPNKDPSIQPQPPRRWAHVGHGQEDPPPREQFDILSVAQVDHNWALTMIRDVLKGKGEERGKIQFKGVSYWRFLRRNQINKEMVDYRPRYDPHRIDVKKTVWSYAVYW</sequence>
<evidence type="ECO:0000313" key="2">
    <source>
        <dbReference type="EMBL" id="MCD9558739.1"/>
    </source>
</evidence>
<organism evidence="2 3">
    <name type="scientific">Datura stramonium</name>
    <name type="common">Jimsonweed</name>
    <name type="synonym">Common thornapple</name>
    <dbReference type="NCBI Taxonomy" id="4076"/>
    <lineage>
        <taxon>Eukaryota</taxon>
        <taxon>Viridiplantae</taxon>
        <taxon>Streptophyta</taxon>
        <taxon>Embryophyta</taxon>
        <taxon>Tracheophyta</taxon>
        <taxon>Spermatophyta</taxon>
        <taxon>Magnoliopsida</taxon>
        <taxon>eudicotyledons</taxon>
        <taxon>Gunneridae</taxon>
        <taxon>Pentapetalae</taxon>
        <taxon>asterids</taxon>
        <taxon>lamiids</taxon>
        <taxon>Solanales</taxon>
        <taxon>Solanaceae</taxon>
        <taxon>Solanoideae</taxon>
        <taxon>Datureae</taxon>
        <taxon>Datura</taxon>
    </lineage>
</organism>
<name>A0ABS8UKX3_DATST</name>
<dbReference type="Proteomes" id="UP000823775">
    <property type="component" value="Unassembled WGS sequence"/>
</dbReference>
<evidence type="ECO:0000313" key="3">
    <source>
        <dbReference type="Proteomes" id="UP000823775"/>
    </source>
</evidence>